<dbReference type="PANTHER" id="PTHR42996:SF1">
    <property type="entry name" value="PHOSPHATE-BINDING PROTEIN PSTS"/>
    <property type="match status" value="1"/>
</dbReference>
<gene>
    <name evidence="3" type="ORF">FIV34_12650</name>
</gene>
<dbReference type="KEGG" id="lpy:FIV34_12650"/>
<evidence type="ECO:0000313" key="4">
    <source>
        <dbReference type="Proteomes" id="UP000316093"/>
    </source>
</evidence>
<dbReference type="PANTHER" id="PTHR42996">
    <property type="entry name" value="PHOSPHATE-BINDING PROTEIN PSTS"/>
    <property type="match status" value="1"/>
</dbReference>
<dbReference type="Gene3D" id="3.40.190.10">
    <property type="entry name" value="Periplasmic binding protein-like II"/>
    <property type="match status" value="2"/>
</dbReference>
<dbReference type="InterPro" id="IPR024370">
    <property type="entry name" value="PBP_domain"/>
</dbReference>
<dbReference type="InterPro" id="IPR050962">
    <property type="entry name" value="Phosphate-bind_PstS"/>
</dbReference>
<dbReference type="OrthoDB" id="9801510at2"/>
<sequence>MSEGPSARRHACEDIPMVRVKTIACVVLALTVPAVAAQVLRGGGATAPLLAYTGDTSLVLQTPGTGSLLGAYTAAGNPASTYCPTGTGTGKQILEGDPSHPVNNPCLGTPSGFGSTGLTQPHFVASDLPLTTTDYATYQANRGGTKSPVQFPSLVTSIAISFNQPHVTSLRLTEVQVCRIFSGQINQWTDPQLASALTIMPGMAPPTGPITIVYRSEANGTSYNFTNHLSAMCGAQHLNVANQFKTDAAFATAAASYFPSYGRSVGVAGDANAVNYILGNVGALGFTDATDSVLAGADVAKVVNVSNGVAYDPMDVGNPMPVNITWDVVMGTSGWVPVVPATGCIGVVDPTTYATPASGYPILGVSYLTGSGQDNGAVALNGVRTLLYAPWNPAIRAATATVGPGTGSAFLVSTAMTMTRMDTCVN</sequence>
<feature type="domain" description="PBP" evidence="2">
    <location>
        <begin position="61"/>
        <end position="311"/>
    </location>
</feature>
<dbReference type="AlphaFoldDB" id="A0A4Y5Z3P8"/>
<evidence type="ECO:0000259" key="2">
    <source>
        <dbReference type="Pfam" id="PF12849"/>
    </source>
</evidence>
<evidence type="ECO:0000256" key="1">
    <source>
        <dbReference type="ARBA" id="ARBA00008725"/>
    </source>
</evidence>
<name>A0A4Y5Z3P8_9GAMM</name>
<proteinExistence type="inferred from homology"/>
<dbReference type="Pfam" id="PF12849">
    <property type="entry name" value="PBP_like_2"/>
    <property type="match status" value="1"/>
</dbReference>
<dbReference type="SUPFAM" id="SSF53850">
    <property type="entry name" value="Periplasmic binding protein-like II"/>
    <property type="match status" value="1"/>
</dbReference>
<accession>A0A4Y5Z3P8</accession>
<organism evidence="3 4">
    <name type="scientific">Luteibacter pinisoli</name>
    <dbReference type="NCBI Taxonomy" id="2589080"/>
    <lineage>
        <taxon>Bacteria</taxon>
        <taxon>Pseudomonadati</taxon>
        <taxon>Pseudomonadota</taxon>
        <taxon>Gammaproteobacteria</taxon>
        <taxon>Lysobacterales</taxon>
        <taxon>Rhodanobacteraceae</taxon>
        <taxon>Luteibacter</taxon>
    </lineage>
</organism>
<reference evidence="3 4" key="1">
    <citation type="submission" date="2019-06" db="EMBL/GenBank/DDBJ databases">
        <title>A complete genome sequence for Luteibacter pinisoli MAH-14.</title>
        <authorList>
            <person name="Baltrus D.A."/>
        </authorList>
    </citation>
    <scope>NUCLEOTIDE SEQUENCE [LARGE SCALE GENOMIC DNA]</scope>
    <source>
        <strain evidence="3 4">MAH-14</strain>
    </source>
</reference>
<comment type="similarity">
    <text evidence="1">Belongs to the PstS family.</text>
</comment>
<evidence type="ECO:0000313" key="3">
    <source>
        <dbReference type="EMBL" id="QDE40002.1"/>
    </source>
</evidence>
<keyword evidence="4" id="KW-1185">Reference proteome</keyword>
<dbReference type="Proteomes" id="UP000316093">
    <property type="component" value="Chromosome"/>
</dbReference>
<protein>
    <recommendedName>
        <fullName evidence="2">PBP domain-containing protein</fullName>
    </recommendedName>
</protein>
<dbReference type="EMBL" id="CP041046">
    <property type="protein sequence ID" value="QDE40002.1"/>
    <property type="molecule type" value="Genomic_DNA"/>
</dbReference>